<keyword evidence="2" id="KW-1185">Reference proteome</keyword>
<organism evidence="1 2">
    <name type="scientific">Orchesella dallaii</name>
    <dbReference type="NCBI Taxonomy" id="48710"/>
    <lineage>
        <taxon>Eukaryota</taxon>
        <taxon>Metazoa</taxon>
        <taxon>Ecdysozoa</taxon>
        <taxon>Arthropoda</taxon>
        <taxon>Hexapoda</taxon>
        <taxon>Collembola</taxon>
        <taxon>Entomobryomorpha</taxon>
        <taxon>Entomobryoidea</taxon>
        <taxon>Orchesellidae</taxon>
        <taxon>Orchesellinae</taxon>
        <taxon>Orchesella</taxon>
    </lineage>
</organism>
<proteinExistence type="predicted"/>
<dbReference type="EMBL" id="CAXLJM020000009">
    <property type="protein sequence ID" value="CAL8075961.1"/>
    <property type="molecule type" value="Genomic_DNA"/>
</dbReference>
<accession>A0ABP1PST1</accession>
<name>A0ABP1PST1_9HEXA</name>
<reference evidence="1 2" key="1">
    <citation type="submission" date="2024-08" db="EMBL/GenBank/DDBJ databases">
        <authorList>
            <person name="Cucini C."/>
            <person name="Frati F."/>
        </authorList>
    </citation>
    <scope>NUCLEOTIDE SEQUENCE [LARGE SCALE GENOMIC DNA]</scope>
</reference>
<protein>
    <submittedName>
        <fullName evidence="1">Uncharacterized protein</fullName>
    </submittedName>
</protein>
<sequence length="75" mass="8521">MDPDIIFGTIRDIEEGDELTSPENVYEVENVHEAEEIKLQVIDELDEHHILVRIPWEHLPNGSVLDAGGCMIERG</sequence>
<dbReference type="Proteomes" id="UP001642540">
    <property type="component" value="Unassembled WGS sequence"/>
</dbReference>
<evidence type="ECO:0000313" key="2">
    <source>
        <dbReference type="Proteomes" id="UP001642540"/>
    </source>
</evidence>
<gene>
    <name evidence="1" type="ORF">ODALV1_LOCUS3326</name>
</gene>
<evidence type="ECO:0000313" key="1">
    <source>
        <dbReference type="EMBL" id="CAL8075961.1"/>
    </source>
</evidence>
<comment type="caution">
    <text evidence="1">The sequence shown here is derived from an EMBL/GenBank/DDBJ whole genome shotgun (WGS) entry which is preliminary data.</text>
</comment>